<name>A0A8T9CCI5_9HELO</name>
<accession>A0A8T9CCI5</accession>
<feature type="region of interest" description="Disordered" evidence="1">
    <location>
        <begin position="435"/>
        <end position="577"/>
    </location>
</feature>
<dbReference type="EMBL" id="QGMK01000210">
    <property type="protein sequence ID" value="TVY83271.1"/>
    <property type="molecule type" value="Genomic_DNA"/>
</dbReference>
<feature type="region of interest" description="Disordered" evidence="1">
    <location>
        <begin position="657"/>
        <end position="758"/>
    </location>
</feature>
<gene>
    <name evidence="2" type="ORF">LSUE1_G001948</name>
</gene>
<dbReference type="Proteomes" id="UP000469558">
    <property type="component" value="Unassembled WGS sequence"/>
</dbReference>
<dbReference type="AlphaFoldDB" id="A0A8T9CCI5"/>
<sequence length="764" mass="84689">MGRTSKFSFPIPGRKHSSSKKASEKPPRISTQNLSKAQRILGTENDLNIDSPVQDEYQHGFPSPKPSRMSIAISESTNESGSVYGSQSEHWDNESGVFPRHQHQHLRGKASSTILGQRYGDDSATNVSSEILQHEKSSSTLRSHYDRQKSPLSISQQTSESSTRDLALRKGFPPVIQRSPLLQIDSVDPFDKHILKGKVNTEESRYHGAFPRDTGFRKKPAKLDLSMLFPKSMKRGSKSSDADSPSSLSTNTSRATLPDKLVQRSVNKVPSRESLQSKQSARSSRSHDPNKRTSALTSGTLYHLYDHYEQMPVPSPHMDQIPESKVLHRTASKTRDNGKYSKHESSARHSKDRDVSQTPIVREPFSWKNVRSSMLPTHHESLNIMPPRHEASSATSISSRNTKASKASRNTTGSGRPGSAISSIDLKLNSVLSLSSDSEGDNLEDDIKSPTMSSKSKASRSSSKSNSNQRPSIEQSGGLTPRSHSSRNSARKTTGQESHFRSIPEASSTDSQYDRKPTRDNPFRQPDYRKEPKPSTQKEKRPSRNSSVVSPRSLQPTPPLSPSSIEMADGSGKNSRLMAVTEQEEALLAALRQKRARMQEEIIMEHEIRKSPPQIPDKSRSRHPGSPFMGTVHGSERQNVLLYLDTPLAESHQIDMAEPSPDLSDFLSYGSDDDSTPRSSWLPHPERNRARPDSTARPRPLKLSPITPPSAARISAVGSPGFLDTSRLDPAPGPRKRNTGVRFAEEPKFAGRDFDTDTDVIWGM</sequence>
<feature type="compositionally biased region" description="Basic and acidic residues" evidence="1">
    <location>
        <begin position="743"/>
        <end position="755"/>
    </location>
</feature>
<proteinExistence type="predicted"/>
<protein>
    <submittedName>
        <fullName evidence="2">Uncharacterized protein</fullName>
    </submittedName>
</protein>
<feature type="compositionally biased region" description="Basic and acidic residues" evidence="1">
    <location>
        <begin position="684"/>
        <end position="696"/>
    </location>
</feature>
<feature type="compositionally biased region" description="Polar residues" evidence="1">
    <location>
        <begin position="264"/>
        <end position="283"/>
    </location>
</feature>
<dbReference type="OrthoDB" id="5244050at2759"/>
<feature type="compositionally biased region" description="Polar residues" evidence="1">
    <location>
        <begin position="392"/>
        <end position="414"/>
    </location>
</feature>
<evidence type="ECO:0000313" key="2">
    <source>
        <dbReference type="EMBL" id="TVY83271.1"/>
    </source>
</evidence>
<comment type="caution">
    <text evidence="2">The sequence shown here is derived from an EMBL/GenBank/DDBJ whole genome shotgun (WGS) entry which is preliminary data.</text>
</comment>
<feature type="compositionally biased region" description="Polar residues" evidence="1">
    <location>
        <begin position="73"/>
        <end position="88"/>
    </location>
</feature>
<feature type="region of interest" description="Disordered" evidence="1">
    <location>
        <begin position="329"/>
        <end position="360"/>
    </location>
</feature>
<feature type="compositionally biased region" description="Basic and acidic residues" evidence="1">
    <location>
        <begin position="333"/>
        <end position="355"/>
    </location>
</feature>
<keyword evidence="3" id="KW-1185">Reference proteome</keyword>
<feature type="region of interest" description="Disordered" evidence="1">
    <location>
        <begin position="1"/>
        <end position="166"/>
    </location>
</feature>
<organism evidence="2 3">
    <name type="scientific">Lachnellula suecica</name>
    <dbReference type="NCBI Taxonomy" id="602035"/>
    <lineage>
        <taxon>Eukaryota</taxon>
        <taxon>Fungi</taxon>
        <taxon>Dikarya</taxon>
        <taxon>Ascomycota</taxon>
        <taxon>Pezizomycotina</taxon>
        <taxon>Leotiomycetes</taxon>
        <taxon>Helotiales</taxon>
        <taxon>Lachnaceae</taxon>
        <taxon>Lachnellula</taxon>
    </lineage>
</organism>
<feature type="compositionally biased region" description="Basic and acidic residues" evidence="1">
    <location>
        <begin position="512"/>
        <end position="542"/>
    </location>
</feature>
<feature type="compositionally biased region" description="Polar residues" evidence="1">
    <location>
        <begin position="150"/>
        <end position="161"/>
    </location>
</feature>
<feature type="region of interest" description="Disordered" evidence="1">
    <location>
        <begin position="380"/>
        <end position="421"/>
    </location>
</feature>
<feature type="region of interest" description="Disordered" evidence="1">
    <location>
        <begin position="607"/>
        <end position="634"/>
    </location>
</feature>
<feature type="compositionally biased region" description="Low complexity" evidence="1">
    <location>
        <begin position="544"/>
        <end position="555"/>
    </location>
</feature>
<feature type="compositionally biased region" description="Polar residues" evidence="1">
    <location>
        <begin position="468"/>
        <end position="497"/>
    </location>
</feature>
<evidence type="ECO:0000313" key="3">
    <source>
        <dbReference type="Proteomes" id="UP000469558"/>
    </source>
</evidence>
<feature type="compositionally biased region" description="Basic and acidic residues" evidence="1">
    <location>
        <begin position="132"/>
        <end position="149"/>
    </location>
</feature>
<reference evidence="2 3" key="1">
    <citation type="submission" date="2018-05" db="EMBL/GenBank/DDBJ databases">
        <title>Genome sequencing and assembly of the regulated plant pathogen Lachnellula willkommii and related sister species for the development of diagnostic species identification markers.</title>
        <authorList>
            <person name="Giroux E."/>
            <person name="Bilodeau G."/>
        </authorList>
    </citation>
    <scope>NUCLEOTIDE SEQUENCE [LARGE SCALE GENOMIC DNA]</scope>
    <source>
        <strain evidence="2 3">CBS 268.59</strain>
    </source>
</reference>
<feature type="compositionally biased region" description="Low complexity" evidence="1">
    <location>
        <begin position="449"/>
        <end position="467"/>
    </location>
</feature>
<evidence type="ECO:0000256" key="1">
    <source>
        <dbReference type="SAM" id="MobiDB-lite"/>
    </source>
</evidence>
<feature type="compositionally biased region" description="Basic and acidic residues" evidence="1">
    <location>
        <begin position="380"/>
        <end position="391"/>
    </location>
</feature>
<feature type="region of interest" description="Disordered" evidence="1">
    <location>
        <begin position="231"/>
        <end position="295"/>
    </location>
</feature>